<protein>
    <submittedName>
        <fullName evidence="1">Uncharacterized protein</fullName>
    </submittedName>
</protein>
<dbReference type="HOGENOM" id="CLU_3306774_0_0_6"/>
<dbReference type="KEGG" id="cja:CJA_0507"/>
<dbReference type="EMBL" id="CP000934">
    <property type="protein sequence ID" value="ACE86177.1"/>
    <property type="molecule type" value="Genomic_DNA"/>
</dbReference>
<gene>
    <name evidence="1" type="ordered locus">CJA_0507</name>
</gene>
<keyword evidence="2" id="KW-1185">Reference proteome</keyword>
<organism evidence="1 2">
    <name type="scientific">Cellvibrio japonicus (strain Ueda107)</name>
    <name type="common">Pseudomonas fluorescens subsp. cellulosa</name>
    <dbReference type="NCBI Taxonomy" id="498211"/>
    <lineage>
        <taxon>Bacteria</taxon>
        <taxon>Pseudomonadati</taxon>
        <taxon>Pseudomonadota</taxon>
        <taxon>Gammaproteobacteria</taxon>
        <taxon>Cellvibrionales</taxon>
        <taxon>Cellvibrionaceae</taxon>
        <taxon>Cellvibrio</taxon>
    </lineage>
</organism>
<accession>B3PIZ6</accession>
<dbReference type="Proteomes" id="UP000001036">
    <property type="component" value="Chromosome"/>
</dbReference>
<reference evidence="1 2" key="1">
    <citation type="journal article" date="2008" name="J. Bacteriol.">
        <title>Insights into plant cell wall degradation from the genome sequence of the soil bacterium Cellvibrio japonicus.</title>
        <authorList>
            <person name="Deboy R.T."/>
            <person name="Mongodin E.F."/>
            <person name="Fouts D.E."/>
            <person name="Tailford L.E."/>
            <person name="Khouri H."/>
            <person name="Emerson J.B."/>
            <person name="Mohamoud Y."/>
            <person name="Watkins K."/>
            <person name="Henrissat B."/>
            <person name="Gilbert H.J."/>
            <person name="Nelson K.E."/>
        </authorList>
    </citation>
    <scope>NUCLEOTIDE SEQUENCE [LARGE SCALE GENOMIC DNA]</scope>
    <source>
        <strain evidence="1 2">Ueda107</strain>
    </source>
</reference>
<dbReference type="AlphaFoldDB" id="B3PIZ6"/>
<name>B3PIZ6_CELJU</name>
<sequence>MYNPVPGLAIQPLRDNMPGSFYLGMDDRFPNPIKAFYGK</sequence>
<proteinExistence type="predicted"/>
<evidence type="ECO:0000313" key="2">
    <source>
        <dbReference type="Proteomes" id="UP000001036"/>
    </source>
</evidence>
<evidence type="ECO:0000313" key="1">
    <source>
        <dbReference type="EMBL" id="ACE86177.1"/>
    </source>
</evidence>